<dbReference type="PROSITE" id="PS51084">
    <property type="entry name" value="HIT_2"/>
    <property type="match status" value="1"/>
</dbReference>
<dbReference type="Proteomes" id="UP000078148">
    <property type="component" value="Chromosome"/>
</dbReference>
<feature type="domain" description="HIT" evidence="3">
    <location>
        <begin position="11"/>
        <end position="117"/>
    </location>
</feature>
<sequence>MEWSVIHMECLGCRIANNIEPNLNIIYENEWITCVLDIAPFNEGHTLILPKRHYLDVDEVDPQTAYAIMEASQMLSIVLKKVFKPDGIRICQDGGVFNDLTHYHMHLIPRYQGDGFTWGEPLHPDGAENRLSQTRERILKALIE</sequence>
<dbReference type="GO" id="GO:0009117">
    <property type="term" value="P:nucleotide metabolic process"/>
    <property type="evidence" value="ECO:0007669"/>
    <property type="project" value="TreeGrafter"/>
</dbReference>
<accession>A0A172ZJN9</accession>
<dbReference type="GO" id="GO:0016787">
    <property type="term" value="F:hydrolase activity"/>
    <property type="evidence" value="ECO:0007669"/>
    <property type="project" value="UniProtKB-KW"/>
</dbReference>
<feature type="short sequence motif" description="Histidine triad motif" evidence="2">
    <location>
        <begin position="102"/>
        <end position="106"/>
    </location>
</feature>
<name>A0A172ZJN9_9BACL</name>
<protein>
    <submittedName>
        <fullName evidence="4">HIT family hydrolase</fullName>
    </submittedName>
</protein>
<gene>
    <name evidence="4" type="ORF">AR543_18695</name>
</gene>
<keyword evidence="4" id="KW-0378">Hydrolase</keyword>
<dbReference type="PANTHER" id="PTHR46648">
    <property type="entry name" value="HIT FAMILY PROTEIN 1"/>
    <property type="match status" value="1"/>
</dbReference>
<keyword evidence="5" id="KW-1185">Reference proteome</keyword>
<evidence type="ECO:0000313" key="4">
    <source>
        <dbReference type="EMBL" id="ANF97841.1"/>
    </source>
</evidence>
<dbReference type="KEGG" id="pbv:AR543_18695"/>
<feature type="active site" description="Tele-AMP-histidine intermediate" evidence="1">
    <location>
        <position position="106"/>
    </location>
</feature>
<evidence type="ECO:0000313" key="5">
    <source>
        <dbReference type="Proteomes" id="UP000078148"/>
    </source>
</evidence>
<dbReference type="EMBL" id="CP013023">
    <property type="protein sequence ID" value="ANF97841.1"/>
    <property type="molecule type" value="Genomic_DNA"/>
</dbReference>
<evidence type="ECO:0000256" key="2">
    <source>
        <dbReference type="PROSITE-ProRule" id="PRU00464"/>
    </source>
</evidence>
<organism evidence="4 5">
    <name type="scientific">Paenibacillus bovis</name>
    <dbReference type="NCBI Taxonomy" id="1616788"/>
    <lineage>
        <taxon>Bacteria</taxon>
        <taxon>Bacillati</taxon>
        <taxon>Bacillota</taxon>
        <taxon>Bacilli</taxon>
        <taxon>Bacillales</taxon>
        <taxon>Paenibacillaceae</taxon>
        <taxon>Paenibacillus</taxon>
    </lineage>
</organism>
<dbReference type="InterPro" id="IPR011146">
    <property type="entry name" value="HIT-like"/>
</dbReference>
<dbReference type="Gene3D" id="3.30.428.10">
    <property type="entry name" value="HIT-like"/>
    <property type="match status" value="1"/>
</dbReference>
<dbReference type="InterPro" id="IPR036265">
    <property type="entry name" value="HIT-like_sf"/>
</dbReference>
<evidence type="ECO:0000256" key="1">
    <source>
        <dbReference type="PIRSR" id="PIRSR601310-1"/>
    </source>
</evidence>
<dbReference type="SUPFAM" id="SSF54197">
    <property type="entry name" value="HIT-like"/>
    <property type="match status" value="1"/>
</dbReference>
<reference evidence="4 5" key="2">
    <citation type="journal article" date="2016" name="Int. J. Syst. Evol. Microbiol.">
        <title>Paenibacillus bovis sp. nov., isolated from raw yak (Bos grunniens) milk.</title>
        <authorList>
            <person name="Gao C."/>
            <person name="Han J."/>
            <person name="Liu Z."/>
            <person name="Xu X."/>
            <person name="Hang F."/>
            <person name="Wu Z."/>
        </authorList>
    </citation>
    <scope>NUCLEOTIDE SEQUENCE [LARGE SCALE GENOMIC DNA]</scope>
    <source>
        <strain evidence="4 5">BD3526</strain>
    </source>
</reference>
<dbReference type="AlphaFoldDB" id="A0A172ZJN9"/>
<evidence type="ECO:0000259" key="3">
    <source>
        <dbReference type="PROSITE" id="PS51084"/>
    </source>
</evidence>
<dbReference type="Pfam" id="PF01230">
    <property type="entry name" value="HIT"/>
    <property type="match status" value="1"/>
</dbReference>
<dbReference type="PANTHER" id="PTHR46648:SF1">
    <property type="entry name" value="ADENOSINE 5'-MONOPHOSPHORAMIDASE HNT1"/>
    <property type="match status" value="1"/>
</dbReference>
<reference evidence="5" key="1">
    <citation type="submission" date="2015-10" db="EMBL/GenBank/DDBJ databases">
        <title>Genome of Paenibacillus bovis sp. nov.</title>
        <authorList>
            <person name="Wu Z."/>
            <person name="Gao C."/>
            <person name="Liu Z."/>
            <person name="Zheng H."/>
        </authorList>
    </citation>
    <scope>NUCLEOTIDE SEQUENCE [LARGE SCALE GENOMIC DNA]</scope>
    <source>
        <strain evidence="5">BD3526</strain>
    </source>
</reference>
<dbReference type="STRING" id="1616788.AR543_18695"/>
<dbReference type="InterPro" id="IPR001310">
    <property type="entry name" value="Histidine_triad_HIT"/>
</dbReference>
<proteinExistence type="predicted"/>